<organism evidence="1 2">
    <name type="scientific">Sinobaca qinghaiensis</name>
    <dbReference type="NCBI Taxonomy" id="342944"/>
    <lineage>
        <taxon>Bacteria</taxon>
        <taxon>Bacillati</taxon>
        <taxon>Bacillota</taxon>
        <taxon>Bacilli</taxon>
        <taxon>Bacillales</taxon>
        <taxon>Sporolactobacillaceae</taxon>
        <taxon>Sinobaca</taxon>
    </lineage>
</organism>
<dbReference type="Gene3D" id="1.10.1220.10">
    <property type="entry name" value="Met repressor-like"/>
    <property type="match status" value="1"/>
</dbReference>
<evidence type="ECO:0000313" key="1">
    <source>
        <dbReference type="EMBL" id="RKD72775.1"/>
    </source>
</evidence>
<protein>
    <recommendedName>
        <fullName evidence="3">CopG family transcriptional regulator/antitoxin EndoAI</fullName>
    </recommendedName>
</protein>
<accession>A0A419V2M1</accession>
<dbReference type="AlphaFoldDB" id="A0A419V2M1"/>
<reference evidence="1 2" key="1">
    <citation type="submission" date="2018-09" db="EMBL/GenBank/DDBJ databases">
        <title>Genomic Encyclopedia of Archaeal and Bacterial Type Strains, Phase II (KMG-II): from individual species to whole genera.</title>
        <authorList>
            <person name="Goeker M."/>
        </authorList>
    </citation>
    <scope>NUCLEOTIDE SEQUENCE [LARGE SCALE GENOMIC DNA]</scope>
    <source>
        <strain evidence="1 2">DSM 17008</strain>
    </source>
</reference>
<dbReference type="Proteomes" id="UP000285120">
    <property type="component" value="Unassembled WGS sequence"/>
</dbReference>
<dbReference type="GO" id="GO:0006355">
    <property type="term" value="P:regulation of DNA-templated transcription"/>
    <property type="evidence" value="ECO:0007669"/>
    <property type="project" value="InterPro"/>
</dbReference>
<dbReference type="OrthoDB" id="1634058at2"/>
<name>A0A419V2M1_9BACL</name>
<evidence type="ECO:0008006" key="3">
    <source>
        <dbReference type="Google" id="ProtNLM"/>
    </source>
</evidence>
<evidence type="ECO:0000313" key="2">
    <source>
        <dbReference type="Proteomes" id="UP000285120"/>
    </source>
</evidence>
<dbReference type="RefSeq" id="WP_120193173.1">
    <property type="nucleotide sequence ID" value="NZ_RAPK01000009.1"/>
</dbReference>
<sequence>MSPFHQVAFELREDLYSEIKHLTDQEKDSFFHDVLLDQIKKRKSRDMQEKMKQGYLEMAQLNAQVCREFEEAESEALTVGELVLAAK</sequence>
<proteinExistence type="predicted"/>
<keyword evidence="2" id="KW-1185">Reference proteome</keyword>
<dbReference type="InterPro" id="IPR013321">
    <property type="entry name" value="Arc_rbn_hlx_hlx"/>
</dbReference>
<gene>
    <name evidence="1" type="ORF">ATL39_1971</name>
</gene>
<dbReference type="EMBL" id="RAPK01000009">
    <property type="protein sequence ID" value="RKD72775.1"/>
    <property type="molecule type" value="Genomic_DNA"/>
</dbReference>
<comment type="caution">
    <text evidence="1">The sequence shown here is derived from an EMBL/GenBank/DDBJ whole genome shotgun (WGS) entry which is preliminary data.</text>
</comment>